<dbReference type="PROSITE" id="PS50181">
    <property type="entry name" value="FBOX"/>
    <property type="match status" value="1"/>
</dbReference>
<evidence type="ECO:0000259" key="1">
    <source>
        <dbReference type="PROSITE" id="PS50181"/>
    </source>
</evidence>
<comment type="caution">
    <text evidence="2">The sequence shown here is derived from an EMBL/GenBank/DDBJ whole genome shotgun (WGS) entry which is preliminary data.</text>
</comment>
<accession>A0A200QP41</accession>
<dbReference type="Gene3D" id="3.80.10.10">
    <property type="entry name" value="Ribonuclease Inhibitor"/>
    <property type="match status" value="1"/>
</dbReference>
<dbReference type="FunCoup" id="A0A200QP41">
    <property type="interactions" value="884"/>
</dbReference>
<organism evidence="2 3">
    <name type="scientific">Macleaya cordata</name>
    <name type="common">Five-seeded plume-poppy</name>
    <name type="synonym">Bocconia cordata</name>
    <dbReference type="NCBI Taxonomy" id="56857"/>
    <lineage>
        <taxon>Eukaryota</taxon>
        <taxon>Viridiplantae</taxon>
        <taxon>Streptophyta</taxon>
        <taxon>Embryophyta</taxon>
        <taxon>Tracheophyta</taxon>
        <taxon>Spermatophyta</taxon>
        <taxon>Magnoliopsida</taxon>
        <taxon>Ranunculales</taxon>
        <taxon>Papaveraceae</taxon>
        <taxon>Papaveroideae</taxon>
        <taxon>Macleaya</taxon>
    </lineage>
</organism>
<sequence>MMEPQLPHEALSLVLSYLNLFELLSMNEVCRTLRDAVNNDVLIWLDIIIEPPLSVRLNDDILLTITSKAKGRLRSLALINCAEITDDGLQRVIQNNPHINKLYVPGCTRLTPDGILRIVRRLTDDDDNHNLKYLRLHGLYNITKEHLQLLNSCLQVNQDEQKDPLEDRHYKFLHNQRCFSSFNDDETNNPIDVEICPKCENVRLVYDCPKENCRKKRATPLMECRGCCLCIPRCEGCGGCVNQAEEELEETVCLDVLCLNCWLQLPKCNLCNRPYCHRHADKYESMSSTTASSTGFICDVCISRIEALL</sequence>
<protein>
    <submittedName>
        <fullName evidence="2">F-box domain</fullName>
    </submittedName>
</protein>
<dbReference type="GO" id="GO:0005737">
    <property type="term" value="C:cytoplasm"/>
    <property type="evidence" value="ECO:0007669"/>
    <property type="project" value="TreeGrafter"/>
</dbReference>
<dbReference type="PANTHER" id="PTHR13382:SF16">
    <property type="entry name" value="F-BOX PROTEIN SKIP28"/>
    <property type="match status" value="1"/>
</dbReference>
<dbReference type="InterPro" id="IPR036047">
    <property type="entry name" value="F-box-like_dom_sf"/>
</dbReference>
<dbReference type="Proteomes" id="UP000195402">
    <property type="component" value="Unassembled WGS sequence"/>
</dbReference>
<dbReference type="SMART" id="SM00367">
    <property type="entry name" value="LRR_CC"/>
    <property type="match status" value="3"/>
</dbReference>
<dbReference type="OMA" id="CEECGGC"/>
<proteinExistence type="predicted"/>
<dbReference type="InterPro" id="IPR001810">
    <property type="entry name" value="F-box_dom"/>
</dbReference>
<dbReference type="OrthoDB" id="10044893at2759"/>
<dbReference type="InterPro" id="IPR050648">
    <property type="entry name" value="F-box_LRR-repeat"/>
</dbReference>
<dbReference type="STRING" id="56857.A0A200QP41"/>
<name>A0A200QP41_MACCD</name>
<dbReference type="SUPFAM" id="SSF81383">
    <property type="entry name" value="F-box domain"/>
    <property type="match status" value="1"/>
</dbReference>
<dbReference type="PANTHER" id="PTHR13382">
    <property type="entry name" value="MITOCHONDRIAL ATP SYNTHASE COUPLING FACTOR B"/>
    <property type="match status" value="1"/>
</dbReference>
<evidence type="ECO:0000313" key="2">
    <source>
        <dbReference type="EMBL" id="OVA12238.1"/>
    </source>
</evidence>
<dbReference type="EMBL" id="MVGT01001410">
    <property type="protein sequence ID" value="OVA12238.1"/>
    <property type="molecule type" value="Genomic_DNA"/>
</dbReference>
<dbReference type="InterPro" id="IPR032675">
    <property type="entry name" value="LRR_dom_sf"/>
</dbReference>
<evidence type="ECO:0000313" key="3">
    <source>
        <dbReference type="Proteomes" id="UP000195402"/>
    </source>
</evidence>
<dbReference type="AlphaFoldDB" id="A0A200QP41"/>
<dbReference type="Gene3D" id="1.20.1280.50">
    <property type="match status" value="1"/>
</dbReference>
<keyword evidence="3" id="KW-1185">Reference proteome</keyword>
<feature type="domain" description="F-box" evidence="1">
    <location>
        <begin position="1"/>
        <end position="47"/>
    </location>
</feature>
<dbReference type="Pfam" id="PF12937">
    <property type="entry name" value="F-box-like"/>
    <property type="match status" value="1"/>
</dbReference>
<reference evidence="2 3" key="1">
    <citation type="journal article" date="2017" name="Mol. Plant">
        <title>The Genome of Medicinal Plant Macleaya cordata Provides New Insights into Benzylisoquinoline Alkaloids Metabolism.</title>
        <authorList>
            <person name="Liu X."/>
            <person name="Liu Y."/>
            <person name="Huang P."/>
            <person name="Ma Y."/>
            <person name="Qing Z."/>
            <person name="Tang Q."/>
            <person name="Cao H."/>
            <person name="Cheng P."/>
            <person name="Zheng Y."/>
            <person name="Yuan Z."/>
            <person name="Zhou Y."/>
            <person name="Liu J."/>
            <person name="Tang Z."/>
            <person name="Zhuo Y."/>
            <person name="Zhang Y."/>
            <person name="Yu L."/>
            <person name="Huang J."/>
            <person name="Yang P."/>
            <person name="Peng Q."/>
            <person name="Zhang J."/>
            <person name="Jiang W."/>
            <person name="Zhang Z."/>
            <person name="Lin K."/>
            <person name="Ro D.K."/>
            <person name="Chen X."/>
            <person name="Xiong X."/>
            <person name="Shang Y."/>
            <person name="Huang S."/>
            <person name="Zeng J."/>
        </authorList>
    </citation>
    <scope>NUCLEOTIDE SEQUENCE [LARGE SCALE GENOMIC DNA]</scope>
    <source>
        <strain evidence="3">cv. BLH2017</strain>
        <tissue evidence="2">Root</tissue>
    </source>
</reference>
<dbReference type="SMART" id="SM00256">
    <property type="entry name" value="FBOX"/>
    <property type="match status" value="1"/>
</dbReference>
<dbReference type="InParanoid" id="A0A200QP41"/>
<dbReference type="InterPro" id="IPR006553">
    <property type="entry name" value="Leu-rich_rpt_Cys-con_subtyp"/>
</dbReference>
<dbReference type="SUPFAM" id="SSF52047">
    <property type="entry name" value="RNI-like"/>
    <property type="match status" value="1"/>
</dbReference>
<gene>
    <name evidence="2" type="ORF">BVC80_1779g6</name>
</gene>